<proteinExistence type="predicted"/>
<protein>
    <submittedName>
        <fullName evidence="2">Uncharacterized protein</fullName>
    </submittedName>
</protein>
<dbReference type="RefSeq" id="WP_024127468.1">
    <property type="nucleotide sequence ID" value="NC_023286.1"/>
</dbReference>
<accession>V9Z874</accession>
<keyword evidence="2" id="KW-0614">Plasmid</keyword>
<evidence type="ECO:0000256" key="1">
    <source>
        <dbReference type="SAM" id="MobiDB-lite"/>
    </source>
</evidence>
<dbReference type="AlphaFoldDB" id="V9Z874"/>
<feature type="region of interest" description="Disordered" evidence="1">
    <location>
        <begin position="256"/>
        <end position="281"/>
    </location>
</feature>
<dbReference type="EMBL" id="KF602051">
    <property type="protein sequence ID" value="AHE40204.1"/>
    <property type="molecule type" value="Genomic_DNA"/>
</dbReference>
<organism evidence="2">
    <name type="scientific">Streptomyces sp. F12</name>
    <dbReference type="NCBI Taxonomy" id="1436084"/>
    <lineage>
        <taxon>Bacteria</taxon>
        <taxon>Bacillati</taxon>
        <taxon>Actinomycetota</taxon>
        <taxon>Actinomycetes</taxon>
        <taxon>Kitasatosporales</taxon>
        <taxon>Streptomycetaceae</taxon>
        <taxon>Streptomyces</taxon>
    </lineage>
</organism>
<sequence length="281" mass="30765">MTSRRYVDIPRSYQLSPGRVQADLYFPASAPKRARQQHAVATELARIYGVNATIPALDGPDGSIASRLDYRRLKVQGKPRSLARYLAALRRVLTSVERLATRAARAFGSWRRSLLTVLSGQLDDETPSTLRARAAGFRAEVLGTLVGYLARGPQQLPRRDPSRPLWEEAEGVAYEVWQHAGGIDPWAVTAEEIDAELQQMLYTDLSVVEQPEAEDVSTVRFTMPETVAELLEQSGPAEQAPLEDVVHQQIVITSRGPAGASGRVPTAAARRSVRLAGSGSR</sequence>
<reference evidence="2" key="1">
    <citation type="submission" date="2013-09" db="EMBL/GenBank/DDBJ databases">
        <title>Complete nucleotide sequence of Streptomyces linear plasmid pFRL6.</title>
        <authorList>
            <person name="Chen Z."/>
            <person name="Fang P."/>
            <person name="Qin Z."/>
        </authorList>
    </citation>
    <scope>NUCLEOTIDE SEQUENCE</scope>
    <source>
        <plasmid evidence="2">pFRL6</plasmid>
    </source>
</reference>
<evidence type="ECO:0000313" key="2">
    <source>
        <dbReference type="EMBL" id="AHE40204.1"/>
    </source>
</evidence>
<gene>
    <name evidence="2" type="ORF">pFRL6_117c</name>
</gene>
<geneLocation type="plasmid" evidence="2">
    <name>pFRL6</name>
</geneLocation>
<name>V9Z874_9ACTN</name>